<evidence type="ECO:0000256" key="2">
    <source>
        <dbReference type="ARBA" id="ARBA00022448"/>
    </source>
</evidence>
<evidence type="ECO:0000256" key="7">
    <source>
        <dbReference type="ARBA" id="ARBA00023004"/>
    </source>
</evidence>
<accession>A0A2Z4AH34</accession>
<organism evidence="12 13">
    <name type="scientific">Candidatus Moanibacter tarae</name>
    <dbReference type="NCBI Taxonomy" id="2200854"/>
    <lineage>
        <taxon>Bacteria</taxon>
        <taxon>Pseudomonadati</taxon>
        <taxon>Verrucomicrobiota</taxon>
        <taxon>Opitutia</taxon>
        <taxon>Puniceicoccales</taxon>
        <taxon>Puniceicoccales incertae sedis</taxon>
        <taxon>Candidatus Moanibacter</taxon>
    </lineage>
</organism>
<evidence type="ECO:0000256" key="1">
    <source>
        <dbReference type="ARBA" id="ARBA00004571"/>
    </source>
</evidence>
<evidence type="ECO:0000256" key="8">
    <source>
        <dbReference type="ARBA" id="ARBA00023065"/>
    </source>
</evidence>
<evidence type="ECO:0000256" key="3">
    <source>
        <dbReference type="ARBA" id="ARBA00022452"/>
    </source>
</evidence>
<evidence type="ECO:0000256" key="9">
    <source>
        <dbReference type="ARBA" id="ARBA00023136"/>
    </source>
</evidence>
<protein>
    <submittedName>
        <fullName evidence="12">FhuE receptor</fullName>
    </submittedName>
</protein>
<keyword evidence="5" id="KW-0812">Transmembrane</keyword>
<gene>
    <name evidence="12" type="primary">fhuE</name>
    <name evidence="12" type="ORF">DF168_01690</name>
</gene>
<dbReference type="KEGG" id="mtar:DF168_01690"/>
<sequence length="1206" mass="133716">MMNKRLSEILKHRLAWFMIPLLTIAFAPAYGQDGEEGEIMVLSPFSIVEDTDEGYLGRETLAGTRVKADVRDLGASITLLTDEFMDDIAANDLMEILPYVGQTEVGGIFGNFSGEGNTNFFGQNRPTTFLRQHPQTQTRIRGLDAADLTRDYSLTDLPLDGYIVDRVAIQRGANSMLFGLGSPAGLINSQIITARMDKDQFKGEFRTDNYGTIRATVDVNKIIFEDKVAVRIAALYEDQEYVQEPTFEEDRRIFGTVTYKPFQYTTIKGSFEAGRIKSSRPDIMAPVNGMSQTWFDAGMPVGTWDLYEKDKQPPHPMATGPFWGHIHAPYEVYASSKASPNSQFNGVGLMQRRTKSRIECWTERANQANPNADGTLPGLPEVGTRGTSCYELNADGTKATNAAGKYIPIVDPIGPVMFFTSGFFHPQNIGGGRQGNDLNSTFCDVNAVNGGSLCHTRSQEETFSLEDINWVHYDKYKFHSPEAGEESFTAFDVNFQQLFFTDRDNMSGGFEFVWHVEDYNTNFFDGQWDGLISGMFVDINPVLFDGRDNPNFMRPAVANFRPENQHNAWERQSKRFTANFSIDLGNQEGFLRHLGRHSITALYNDQYNHYFHGEGFTRPVPAPVNNDERDSWFASIGSNVFQLGGEHGYICYVGPPIAKGTPRNQVVINDTCPASALPRRGETFKVTVWDRYAASENANGQTFTEVNGQVTAWRHRKVNVALENAESIVFINHSHWLDDHVVSTLGWRQDEVFLENFPGNKDTFALHKQDSWSTTSPAGNAKTTIFSWGLVGHLPSAHLPDGVGIRGHISSSENFVPAAGRTNAEGMPQPAPGGTTDEYGFSFDVLQNRVTVKLNWYESAMANSAVSTAIGHNENFGSSLIFGPAIGWLREAGNQFDDGDPYGIVAAMEATALAIVGTASPTHQKAWSWTRPTRFDASEGDPANTVQVADTVSKGFELEVLGSPIKGLNLGVNISKQEVVQTNIAKSFIALFERERPELEAISIASNNGFTYNSAEFGMPTPAEYVRIETEMAAINAGSTAAAPVQEAGYQTTINSLASRVEQVKRTDGQVSLEVREWRFNVFANYAFQGDGFMKGFGVGGALRWQDEVALDYQSEIFTDSTGRELLVANLNSPIKDSPQTQADVWINYRRNIFDMDWTFRLNVRNAIRGDAAVAAIGQPDNPLTKVAMYRIVQPTTYIFSASFAF</sequence>
<keyword evidence="10" id="KW-0998">Cell outer membrane</keyword>
<keyword evidence="2" id="KW-0813">Transport</keyword>
<reference evidence="12 13" key="1">
    <citation type="submission" date="2018-06" db="EMBL/GenBank/DDBJ databases">
        <title>Draft Genome Sequence of a Novel Marine Bacterium Related to the Verrucomicrobia.</title>
        <authorList>
            <person name="Vosseberg J."/>
            <person name="Martijn J."/>
            <person name="Ettema T.J.G."/>
        </authorList>
    </citation>
    <scope>NUCLEOTIDE SEQUENCE [LARGE SCALE GENOMIC DNA]</scope>
    <source>
        <strain evidence="12">TARA_B100001123</strain>
    </source>
</reference>
<dbReference type="Gene3D" id="2.170.130.10">
    <property type="entry name" value="TonB-dependent receptor, plug domain"/>
    <property type="match status" value="1"/>
</dbReference>
<dbReference type="Proteomes" id="UP000247465">
    <property type="component" value="Chromosome"/>
</dbReference>
<dbReference type="GO" id="GO:0015344">
    <property type="term" value="F:siderophore uptake transmembrane transporter activity"/>
    <property type="evidence" value="ECO:0007669"/>
    <property type="project" value="TreeGrafter"/>
</dbReference>
<dbReference type="Pfam" id="PF07715">
    <property type="entry name" value="Plug"/>
    <property type="match status" value="1"/>
</dbReference>
<dbReference type="InterPro" id="IPR012910">
    <property type="entry name" value="Plug_dom"/>
</dbReference>
<dbReference type="EMBL" id="CP029803">
    <property type="protein sequence ID" value="AWT60476.1"/>
    <property type="molecule type" value="Genomic_DNA"/>
</dbReference>
<keyword evidence="3" id="KW-1134">Transmembrane beta strand</keyword>
<keyword evidence="6" id="KW-0732">Signal</keyword>
<feature type="domain" description="TonB-dependent receptor plug" evidence="11">
    <location>
        <begin position="70"/>
        <end position="185"/>
    </location>
</feature>
<evidence type="ECO:0000256" key="6">
    <source>
        <dbReference type="ARBA" id="ARBA00022729"/>
    </source>
</evidence>
<name>A0A2Z4AH34_9BACT</name>
<evidence type="ECO:0000313" key="12">
    <source>
        <dbReference type="EMBL" id="AWT60476.1"/>
    </source>
</evidence>
<evidence type="ECO:0000256" key="10">
    <source>
        <dbReference type="ARBA" id="ARBA00023237"/>
    </source>
</evidence>
<evidence type="ECO:0000256" key="4">
    <source>
        <dbReference type="ARBA" id="ARBA00022496"/>
    </source>
</evidence>
<dbReference type="InterPro" id="IPR036942">
    <property type="entry name" value="Beta-barrel_TonB_sf"/>
</dbReference>
<evidence type="ECO:0000259" key="11">
    <source>
        <dbReference type="Pfam" id="PF07715"/>
    </source>
</evidence>
<dbReference type="PANTHER" id="PTHR32552:SF68">
    <property type="entry name" value="FERRICHROME OUTER MEMBRANE TRANSPORTER_PHAGE RECEPTOR"/>
    <property type="match status" value="1"/>
</dbReference>
<dbReference type="PANTHER" id="PTHR32552">
    <property type="entry name" value="FERRICHROME IRON RECEPTOR-RELATED"/>
    <property type="match status" value="1"/>
</dbReference>
<dbReference type="AlphaFoldDB" id="A0A2Z4AH34"/>
<dbReference type="Gene3D" id="2.40.170.20">
    <property type="entry name" value="TonB-dependent receptor, beta-barrel domain"/>
    <property type="match status" value="2"/>
</dbReference>
<evidence type="ECO:0000313" key="13">
    <source>
        <dbReference type="Proteomes" id="UP000247465"/>
    </source>
</evidence>
<dbReference type="InterPro" id="IPR037066">
    <property type="entry name" value="Plug_dom_sf"/>
</dbReference>
<keyword evidence="9" id="KW-0472">Membrane</keyword>
<evidence type="ECO:0000256" key="5">
    <source>
        <dbReference type="ARBA" id="ARBA00022692"/>
    </source>
</evidence>
<proteinExistence type="predicted"/>
<keyword evidence="7" id="KW-0408">Iron</keyword>
<keyword evidence="12" id="KW-0675">Receptor</keyword>
<dbReference type="GO" id="GO:0009279">
    <property type="term" value="C:cell outer membrane"/>
    <property type="evidence" value="ECO:0007669"/>
    <property type="project" value="UniProtKB-SubCell"/>
</dbReference>
<dbReference type="SUPFAM" id="SSF56935">
    <property type="entry name" value="Porins"/>
    <property type="match status" value="1"/>
</dbReference>
<keyword evidence="4" id="KW-0410">Iron transport</keyword>
<dbReference type="InterPro" id="IPR039426">
    <property type="entry name" value="TonB-dep_rcpt-like"/>
</dbReference>
<comment type="subcellular location">
    <subcellularLocation>
        <location evidence="1">Cell outer membrane</location>
        <topology evidence="1">Multi-pass membrane protein</topology>
    </subcellularLocation>
</comment>
<keyword evidence="8" id="KW-0406">Ion transport</keyword>